<dbReference type="AlphaFoldDB" id="X0T2P9"/>
<protein>
    <submittedName>
        <fullName evidence="1">Uncharacterized protein</fullName>
    </submittedName>
</protein>
<dbReference type="EMBL" id="BARS01012549">
    <property type="protein sequence ID" value="GAF87778.1"/>
    <property type="molecule type" value="Genomic_DNA"/>
</dbReference>
<gene>
    <name evidence="1" type="ORF">S01H1_22295</name>
</gene>
<feature type="non-terminal residue" evidence="1">
    <location>
        <position position="162"/>
    </location>
</feature>
<reference evidence="1" key="1">
    <citation type="journal article" date="2014" name="Front. Microbiol.">
        <title>High frequency of phylogenetically diverse reductive dehalogenase-homologous genes in deep subseafloor sedimentary metagenomes.</title>
        <authorList>
            <person name="Kawai M."/>
            <person name="Futagami T."/>
            <person name="Toyoda A."/>
            <person name="Takaki Y."/>
            <person name="Nishi S."/>
            <person name="Hori S."/>
            <person name="Arai W."/>
            <person name="Tsubouchi T."/>
            <person name="Morono Y."/>
            <person name="Uchiyama I."/>
            <person name="Ito T."/>
            <person name="Fujiyama A."/>
            <person name="Inagaki F."/>
            <person name="Takami H."/>
        </authorList>
    </citation>
    <scope>NUCLEOTIDE SEQUENCE</scope>
    <source>
        <strain evidence="1">Expedition CK06-06</strain>
    </source>
</reference>
<proteinExistence type="predicted"/>
<name>X0T2P9_9ZZZZ</name>
<evidence type="ECO:0000313" key="1">
    <source>
        <dbReference type="EMBL" id="GAF87778.1"/>
    </source>
</evidence>
<comment type="caution">
    <text evidence="1">The sequence shown here is derived from an EMBL/GenBank/DDBJ whole genome shotgun (WGS) entry which is preliminary data.</text>
</comment>
<organism evidence="1">
    <name type="scientific">marine sediment metagenome</name>
    <dbReference type="NCBI Taxonomy" id="412755"/>
    <lineage>
        <taxon>unclassified sequences</taxon>
        <taxon>metagenomes</taxon>
        <taxon>ecological metagenomes</taxon>
    </lineage>
</organism>
<accession>X0T2P9</accession>
<sequence length="162" mass="19284">MPDKEFEKQFNRGTCDALLLQFKEPKIYDMTIPSAYNIYSLIVIAGEIMNGKKIDPKKVNCISTNHDDNFLSKEHLSKLSKKVSEGIFNVVDEFRDAYSFLYHYLNKQSLFAHEWFFGHGDWYRFRDKEREKAEQRITNHFNKKELSEFNEIGKIIQPYIEL</sequence>